<gene>
    <name evidence="1" type="ORF">D5086_022469</name>
</gene>
<accession>A0ACC4BFR2</accession>
<reference evidence="1 2" key="1">
    <citation type="journal article" date="2024" name="Plant Biotechnol. J.">
        <title>Genome and CRISPR/Cas9 system of a widespread forest tree (Populus alba) in the world.</title>
        <authorList>
            <person name="Liu Y.J."/>
            <person name="Jiang P.F."/>
            <person name="Han X.M."/>
            <person name="Li X.Y."/>
            <person name="Wang H.M."/>
            <person name="Wang Y.J."/>
            <person name="Wang X.X."/>
            <person name="Zeng Q.Y."/>
        </authorList>
    </citation>
    <scope>NUCLEOTIDE SEQUENCE [LARGE SCALE GENOMIC DNA]</scope>
    <source>
        <strain evidence="2">cv. PAL-ZL1</strain>
    </source>
</reference>
<evidence type="ECO:0000313" key="1">
    <source>
        <dbReference type="EMBL" id="KAL3577186.1"/>
    </source>
</evidence>
<name>A0ACC4BFR2_POPAL</name>
<organism evidence="1 2">
    <name type="scientific">Populus alba</name>
    <name type="common">White poplar</name>
    <dbReference type="NCBI Taxonomy" id="43335"/>
    <lineage>
        <taxon>Eukaryota</taxon>
        <taxon>Viridiplantae</taxon>
        <taxon>Streptophyta</taxon>
        <taxon>Embryophyta</taxon>
        <taxon>Tracheophyta</taxon>
        <taxon>Spermatophyta</taxon>
        <taxon>Magnoliopsida</taxon>
        <taxon>eudicotyledons</taxon>
        <taxon>Gunneridae</taxon>
        <taxon>Pentapetalae</taxon>
        <taxon>rosids</taxon>
        <taxon>fabids</taxon>
        <taxon>Malpighiales</taxon>
        <taxon>Salicaceae</taxon>
        <taxon>Saliceae</taxon>
        <taxon>Populus</taxon>
    </lineage>
</organism>
<keyword evidence="2" id="KW-1185">Reference proteome</keyword>
<comment type="caution">
    <text evidence="1">The sequence shown here is derived from an EMBL/GenBank/DDBJ whole genome shotgun (WGS) entry which is preliminary data.</text>
</comment>
<protein>
    <submittedName>
        <fullName evidence="1">Uncharacterized protein</fullName>
    </submittedName>
</protein>
<dbReference type="EMBL" id="RCHU02000011">
    <property type="protein sequence ID" value="KAL3577186.1"/>
    <property type="molecule type" value="Genomic_DNA"/>
</dbReference>
<evidence type="ECO:0000313" key="2">
    <source>
        <dbReference type="Proteomes" id="UP000309997"/>
    </source>
</evidence>
<sequence length="334" mass="36623">MNRWRPQTIKLIAAKHSYPQPERVNSRAHSPRIPDGHSLIASWNILRELHHAWLSRSTVRFMLLERARQRKLNELVQDQPQLLRYHDGALLYVSPSSPKDSQPSVAKWWETTEKYYHLTSKKNTLSLTLGTQILDAKYSLGKSLTEKQIVELASKGDQKDAVNIVLTSSDVTVEGFCLNRCGTHGSALGSKSGNIKGKNYRFAYIWVGNSETQCPGYCAWPFHQPIYGPQNPPLVAPSNDVGLDGMVINLASLLAGTATNPFGNGYYQGPKEAPLEAASACPGVYGKGAYPGYAGNLLVDSSTGASYNAHGNNGRKYLLPALYDPSTSTCSTLV</sequence>
<dbReference type="Proteomes" id="UP000309997">
    <property type="component" value="Unassembled WGS sequence"/>
</dbReference>
<proteinExistence type="predicted"/>